<organism evidence="3 4">
    <name type="scientific">Helobdella robusta</name>
    <name type="common">Californian leech</name>
    <dbReference type="NCBI Taxonomy" id="6412"/>
    <lineage>
        <taxon>Eukaryota</taxon>
        <taxon>Metazoa</taxon>
        <taxon>Spiralia</taxon>
        <taxon>Lophotrochozoa</taxon>
        <taxon>Annelida</taxon>
        <taxon>Clitellata</taxon>
        <taxon>Hirudinea</taxon>
        <taxon>Rhynchobdellida</taxon>
        <taxon>Glossiphoniidae</taxon>
        <taxon>Helobdella</taxon>
    </lineage>
</organism>
<dbReference type="InParanoid" id="T1FRB3"/>
<sequence length="368" mass="40249">MTTRFDSKESASHAIVGVHGSEVNGHLVKCYWGKEPNANNNYNNNSNNNNNNANINNNNNINVNSQSNNTNHNYNNSNNNINQQIVSNQNNINNNNNNIVSGNNSNNNSGNNNNTSYNNISQSSSSGNNATTTNNISSSGSRDSTKTEIDQSKSNINASNNNNSNSSSAINQIVTSTNATNCCTFRSSSTLNGSSSGSGSVLVDCGLARSPGDFHSNSINYWTCSPSYHHQNSHAYLQPPYHLSTGPNAMHVANITSQPHTPAIITYPGQPSNTGKSHKTEWNSLSAAIPCSPTDSDPKKNDYPIWDRHHSSFDIRPENRHIPDMAAIETQKWRHWIPAFRKSISSNKDRFCTDLFGPLGVIKYVKKC</sequence>
<reference evidence="2 4" key="2">
    <citation type="journal article" date="2013" name="Nature">
        <title>Insights into bilaterian evolution from three spiralian genomes.</title>
        <authorList>
            <person name="Simakov O."/>
            <person name="Marletaz F."/>
            <person name="Cho S.J."/>
            <person name="Edsinger-Gonzales E."/>
            <person name="Havlak P."/>
            <person name="Hellsten U."/>
            <person name="Kuo D.H."/>
            <person name="Larsson T."/>
            <person name="Lv J."/>
            <person name="Arendt D."/>
            <person name="Savage R."/>
            <person name="Osoegawa K."/>
            <person name="de Jong P."/>
            <person name="Grimwood J."/>
            <person name="Chapman J.A."/>
            <person name="Shapiro H."/>
            <person name="Aerts A."/>
            <person name="Otillar R.P."/>
            <person name="Terry A.Y."/>
            <person name="Boore J.L."/>
            <person name="Grigoriev I.V."/>
            <person name="Lindberg D.R."/>
            <person name="Seaver E.C."/>
            <person name="Weisblat D.A."/>
            <person name="Putnam N.H."/>
            <person name="Rokhsar D.S."/>
        </authorList>
    </citation>
    <scope>NUCLEOTIDE SEQUENCE</scope>
</reference>
<evidence type="ECO:0000313" key="2">
    <source>
        <dbReference type="EMBL" id="ESN91583.1"/>
    </source>
</evidence>
<dbReference type="KEGG" id="hro:HELRODRAFT_189734"/>
<feature type="compositionally biased region" description="Low complexity" evidence="1">
    <location>
        <begin position="41"/>
        <end position="139"/>
    </location>
</feature>
<evidence type="ECO:0000256" key="1">
    <source>
        <dbReference type="SAM" id="MobiDB-lite"/>
    </source>
</evidence>
<reference evidence="4" key="1">
    <citation type="submission" date="2012-12" db="EMBL/GenBank/DDBJ databases">
        <authorList>
            <person name="Hellsten U."/>
            <person name="Grimwood J."/>
            <person name="Chapman J.A."/>
            <person name="Shapiro H."/>
            <person name="Aerts A."/>
            <person name="Otillar R.P."/>
            <person name="Terry A.Y."/>
            <person name="Boore J.L."/>
            <person name="Simakov O."/>
            <person name="Marletaz F."/>
            <person name="Cho S.-J."/>
            <person name="Edsinger-Gonzales E."/>
            <person name="Havlak P."/>
            <person name="Kuo D.-H."/>
            <person name="Larsson T."/>
            <person name="Lv J."/>
            <person name="Arendt D."/>
            <person name="Savage R."/>
            <person name="Osoegawa K."/>
            <person name="de Jong P."/>
            <person name="Lindberg D.R."/>
            <person name="Seaver E.C."/>
            <person name="Weisblat D.A."/>
            <person name="Putnam N.H."/>
            <person name="Grigoriev I.V."/>
            <person name="Rokhsar D.S."/>
        </authorList>
    </citation>
    <scope>NUCLEOTIDE SEQUENCE</scope>
</reference>
<dbReference type="EnsemblMetazoa" id="HelroT189734">
    <property type="protein sequence ID" value="HelroP189734"/>
    <property type="gene ID" value="HelroG189734"/>
</dbReference>
<protein>
    <recommendedName>
        <fullName evidence="5">RRM domain-containing protein</fullName>
    </recommendedName>
</protein>
<gene>
    <name evidence="3" type="primary">20211360</name>
    <name evidence="2" type="ORF">HELRODRAFT_189734</name>
</gene>
<dbReference type="OrthoDB" id="439808at2759"/>
<dbReference type="HOGENOM" id="CLU_752903_0_0_1"/>
<feature type="compositionally biased region" description="Low complexity" evidence="1">
    <location>
        <begin position="154"/>
        <end position="167"/>
    </location>
</feature>
<dbReference type="EMBL" id="AMQM01002120">
    <property type="status" value="NOT_ANNOTATED_CDS"/>
    <property type="molecule type" value="Genomic_DNA"/>
</dbReference>
<proteinExistence type="predicted"/>
<reference evidence="3" key="3">
    <citation type="submission" date="2015-06" db="UniProtKB">
        <authorList>
            <consortium name="EnsemblMetazoa"/>
        </authorList>
    </citation>
    <scope>IDENTIFICATION</scope>
</reference>
<feature type="region of interest" description="Disordered" evidence="1">
    <location>
        <begin position="41"/>
        <end position="167"/>
    </location>
</feature>
<keyword evidence="4" id="KW-1185">Reference proteome</keyword>
<name>T1FRB3_HELRO</name>
<dbReference type="EMBL" id="KB097700">
    <property type="protein sequence ID" value="ESN91583.1"/>
    <property type="molecule type" value="Genomic_DNA"/>
</dbReference>
<dbReference type="CTD" id="20211360"/>
<evidence type="ECO:0008006" key="5">
    <source>
        <dbReference type="Google" id="ProtNLM"/>
    </source>
</evidence>
<dbReference type="AlphaFoldDB" id="T1FRB3"/>
<dbReference type="Proteomes" id="UP000015101">
    <property type="component" value="Unassembled WGS sequence"/>
</dbReference>
<accession>T1FRB3</accession>
<dbReference type="GeneID" id="20211360"/>
<evidence type="ECO:0000313" key="3">
    <source>
        <dbReference type="EnsemblMetazoa" id="HelroP189734"/>
    </source>
</evidence>
<dbReference type="RefSeq" id="XP_009030417.1">
    <property type="nucleotide sequence ID" value="XM_009032169.1"/>
</dbReference>
<evidence type="ECO:0000313" key="4">
    <source>
        <dbReference type="Proteomes" id="UP000015101"/>
    </source>
</evidence>